<evidence type="ECO:0000313" key="3">
    <source>
        <dbReference type="Proteomes" id="UP001194696"/>
    </source>
</evidence>
<proteinExistence type="predicted"/>
<feature type="region of interest" description="Disordered" evidence="1">
    <location>
        <begin position="81"/>
        <end position="115"/>
    </location>
</feature>
<accession>A0ABQ7JHB6</accession>
<keyword evidence="3" id="KW-1185">Reference proteome</keyword>
<gene>
    <name evidence="2" type="ORF">BGZ96_005439</name>
</gene>
<evidence type="ECO:0000313" key="2">
    <source>
        <dbReference type="EMBL" id="KAG0272173.1"/>
    </source>
</evidence>
<evidence type="ECO:0000256" key="1">
    <source>
        <dbReference type="SAM" id="MobiDB-lite"/>
    </source>
</evidence>
<organism evidence="2 3">
    <name type="scientific">Linnemannia gamsii</name>
    <dbReference type="NCBI Taxonomy" id="64522"/>
    <lineage>
        <taxon>Eukaryota</taxon>
        <taxon>Fungi</taxon>
        <taxon>Fungi incertae sedis</taxon>
        <taxon>Mucoromycota</taxon>
        <taxon>Mortierellomycotina</taxon>
        <taxon>Mortierellomycetes</taxon>
        <taxon>Mortierellales</taxon>
        <taxon>Mortierellaceae</taxon>
        <taxon>Linnemannia</taxon>
    </lineage>
</organism>
<sequence length="115" mass="12898">MLQTFCTGDPKRFLGVVIAYLAELAGVEGPFPEVRRSERIRSVQGDTLQCISLRIDMNNIHGLFPKNHMQALDLLKGIKRQLEQSEGGQGGDEQKDEPPTKQRRCLDDDSDIDSN</sequence>
<dbReference type="Proteomes" id="UP001194696">
    <property type="component" value="Unassembled WGS sequence"/>
</dbReference>
<reference evidence="2 3" key="1">
    <citation type="journal article" date="2020" name="Fungal Divers.">
        <title>Resolving the Mortierellaceae phylogeny through synthesis of multi-gene phylogenetics and phylogenomics.</title>
        <authorList>
            <person name="Vandepol N."/>
            <person name="Liber J."/>
            <person name="Desiro A."/>
            <person name="Na H."/>
            <person name="Kennedy M."/>
            <person name="Barry K."/>
            <person name="Grigoriev I.V."/>
            <person name="Miller A.N."/>
            <person name="O'Donnell K."/>
            <person name="Stajich J.E."/>
            <person name="Bonito G."/>
        </authorList>
    </citation>
    <scope>NUCLEOTIDE SEQUENCE [LARGE SCALE GENOMIC DNA]</scope>
    <source>
        <strain evidence="2 3">AD045</strain>
    </source>
</reference>
<dbReference type="EMBL" id="JAAAIM010002550">
    <property type="protein sequence ID" value="KAG0272173.1"/>
    <property type="molecule type" value="Genomic_DNA"/>
</dbReference>
<feature type="compositionally biased region" description="Basic and acidic residues" evidence="1">
    <location>
        <begin position="92"/>
        <end position="107"/>
    </location>
</feature>
<protein>
    <submittedName>
        <fullName evidence="2">Uncharacterized protein</fullName>
    </submittedName>
</protein>
<comment type="caution">
    <text evidence="2">The sequence shown here is derived from an EMBL/GenBank/DDBJ whole genome shotgun (WGS) entry which is preliminary data.</text>
</comment>
<name>A0ABQ7JHB6_9FUNG</name>